<proteinExistence type="predicted"/>
<gene>
    <name evidence="1" type="ORF">A2754_02595</name>
</gene>
<evidence type="ECO:0000313" key="1">
    <source>
        <dbReference type="EMBL" id="OGH69077.1"/>
    </source>
</evidence>
<dbReference type="Proteomes" id="UP000177953">
    <property type="component" value="Unassembled WGS sequence"/>
</dbReference>
<reference evidence="1 2" key="1">
    <citation type="journal article" date="2016" name="Nat. Commun.">
        <title>Thousands of microbial genomes shed light on interconnected biogeochemical processes in an aquifer system.</title>
        <authorList>
            <person name="Anantharaman K."/>
            <person name="Brown C.T."/>
            <person name="Hug L.A."/>
            <person name="Sharon I."/>
            <person name="Castelle C.J."/>
            <person name="Probst A.J."/>
            <person name="Thomas B.C."/>
            <person name="Singh A."/>
            <person name="Wilkins M.J."/>
            <person name="Karaoz U."/>
            <person name="Brodie E.L."/>
            <person name="Williams K.H."/>
            <person name="Hubbard S.S."/>
            <person name="Banfield J.F."/>
        </authorList>
    </citation>
    <scope>NUCLEOTIDE SEQUENCE [LARGE SCALE GENOMIC DNA]</scope>
</reference>
<comment type="caution">
    <text evidence="1">The sequence shown here is derived from an EMBL/GenBank/DDBJ whole genome shotgun (WGS) entry which is preliminary data.</text>
</comment>
<accession>A0A1F6MBP5</accession>
<sequence length="117" mass="13422">MRNFLFVLLLSSCVMTEPYRAKDGSNDSYSPTVVETAVDTMSPPSHGNHPQSLWGRSLNKIAKVRNPFSYPITVSLECGLTVQEVEIPPQSQRWVLNVTTERYRYEQTCNIVTWKRK</sequence>
<name>A0A1F6MBP5_9BACT</name>
<organism evidence="1 2">
    <name type="scientific">Candidatus Magasanikbacteria bacterium RIFCSPHIGHO2_01_FULL_47_8</name>
    <dbReference type="NCBI Taxonomy" id="1798673"/>
    <lineage>
        <taxon>Bacteria</taxon>
        <taxon>Candidatus Magasanikiibacteriota</taxon>
    </lineage>
</organism>
<dbReference type="AlphaFoldDB" id="A0A1F6MBP5"/>
<evidence type="ECO:0000313" key="2">
    <source>
        <dbReference type="Proteomes" id="UP000177953"/>
    </source>
</evidence>
<protein>
    <submittedName>
        <fullName evidence="1">Uncharacterized protein</fullName>
    </submittedName>
</protein>
<dbReference type="EMBL" id="MFPU01000068">
    <property type="protein sequence ID" value="OGH69077.1"/>
    <property type="molecule type" value="Genomic_DNA"/>
</dbReference>